<organism evidence="2 3">
    <name type="scientific">Cannabis sativa</name>
    <name type="common">Hemp</name>
    <name type="synonym">Marijuana</name>
    <dbReference type="NCBI Taxonomy" id="3483"/>
    <lineage>
        <taxon>Eukaryota</taxon>
        <taxon>Viridiplantae</taxon>
        <taxon>Streptophyta</taxon>
        <taxon>Embryophyta</taxon>
        <taxon>Tracheophyta</taxon>
        <taxon>Spermatophyta</taxon>
        <taxon>Magnoliopsida</taxon>
        <taxon>eudicotyledons</taxon>
        <taxon>Gunneridae</taxon>
        <taxon>Pentapetalae</taxon>
        <taxon>rosids</taxon>
        <taxon>fabids</taxon>
        <taxon>Rosales</taxon>
        <taxon>Cannabaceae</taxon>
        <taxon>Cannabis</taxon>
    </lineage>
</organism>
<dbReference type="Gramene" id="evm.model.ctgX13.4">
    <property type="protein sequence ID" value="cds.evm.model.ctgX13.4"/>
    <property type="gene ID" value="evm.TU.ctgX13.4"/>
</dbReference>
<keyword evidence="3" id="KW-1185">Reference proteome</keyword>
<feature type="compositionally biased region" description="Polar residues" evidence="1">
    <location>
        <begin position="98"/>
        <end position="111"/>
    </location>
</feature>
<name>A0A803QRL0_CANSA</name>
<proteinExistence type="predicted"/>
<evidence type="ECO:0000313" key="2">
    <source>
        <dbReference type="EnsemblPlants" id="cds.evm.model.ctgX13.4"/>
    </source>
</evidence>
<sequence>LPPNPVKNLDPCPDSWSKLSWVPVPFRVWTGMEGPSELDLYQIRFMIPCQVPRFQSRVNFGFVQFWSLGIRVWVHLGVESRWGSGVGLASGMPKKLGSESQSSNPSRTSSIRGPRFRVDLGLGPAGPNQDTNLEVQSGSISITSVLGPMFKVQMQ</sequence>
<accession>A0A803QRL0</accession>
<dbReference type="Proteomes" id="UP000596661">
    <property type="component" value="Unassembled WGS sequence"/>
</dbReference>
<dbReference type="AlphaFoldDB" id="A0A803QRL0"/>
<evidence type="ECO:0000256" key="1">
    <source>
        <dbReference type="SAM" id="MobiDB-lite"/>
    </source>
</evidence>
<feature type="region of interest" description="Disordered" evidence="1">
    <location>
        <begin position="92"/>
        <end position="114"/>
    </location>
</feature>
<reference evidence="2" key="1">
    <citation type="submission" date="2021-03" db="UniProtKB">
        <authorList>
            <consortium name="EnsemblPlants"/>
        </authorList>
    </citation>
    <scope>IDENTIFICATION</scope>
</reference>
<dbReference type="EnsemblPlants" id="evm.model.ctgX13.4">
    <property type="protein sequence ID" value="cds.evm.model.ctgX13.4"/>
    <property type="gene ID" value="evm.TU.ctgX13.4"/>
</dbReference>
<protein>
    <submittedName>
        <fullName evidence="2">Uncharacterized protein</fullName>
    </submittedName>
</protein>
<evidence type="ECO:0000313" key="3">
    <source>
        <dbReference type="Proteomes" id="UP000596661"/>
    </source>
</evidence>